<dbReference type="InterPro" id="IPR010264">
    <property type="entry name" value="Self-incomp_S1"/>
</dbReference>
<keyword evidence="5" id="KW-0732">Signal</keyword>
<accession>A0A1R3JEU9</accession>
<sequence length="110" mass="13084">MASFVETFFPRVTVTIQNEAGHKVYLKCGFEGSKQELERLEPGDKRSWSLREILFPLRWCYVHINNDNRGAFWAFNVQLQCTDCVWKITEDGAYHFNVENKWVKYQLFRG</sequence>
<reference evidence="7" key="1">
    <citation type="submission" date="2013-09" db="EMBL/GenBank/DDBJ databases">
        <title>Corchorus olitorius genome sequencing.</title>
        <authorList>
            <person name="Alam M."/>
            <person name="Haque M.S."/>
            <person name="Islam M.S."/>
            <person name="Emdad E.M."/>
            <person name="Islam M.M."/>
            <person name="Ahmed B."/>
            <person name="Halim A."/>
            <person name="Hossen Q.M.M."/>
            <person name="Hossain M.Z."/>
            <person name="Ahmed R."/>
            <person name="Khan M.M."/>
            <person name="Islam R."/>
            <person name="Rashid M.M."/>
            <person name="Khan S.A."/>
            <person name="Rahman M.S."/>
            <person name="Alam M."/>
            <person name="Yahiya A.S."/>
            <person name="Khan M.S."/>
            <person name="Azam M.S."/>
            <person name="Haque T."/>
            <person name="Lashkar M.Z.H."/>
            <person name="Akhand A.I."/>
            <person name="Morshed G."/>
            <person name="Roy S."/>
            <person name="Uddin K.S."/>
            <person name="Rabeya T."/>
            <person name="Hossain A.S."/>
            <person name="Chowdhury A."/>
            <person name="Snigdha A.R."/>
            <person name="Mortoza M.S."/>
            <person name="Matin S.A."/>
            <person name="Hoque S.M.E."/>
            <person name="Islam M.K."/>
            <person name="Roy D.K."/>
            <person name="Haider R."/>
            <person name="Moosa M.M."/>
            <person name="Elias S.M."/>
            <person name="Hasan A.M."/>
            <person name="Jahan S."/>
            <person name="Shafiuddin M."/>
            <person name="Mahmood N."/>
            <person name="Shommy N.S."/>
        </authorList>
    </citation>
    <scope>NUCLEOTIDE SEQUENCE [LARGE SCALE GENOMIC DNA]</scope>
    <source>
        <strain evidence="7">cv. O-4</strain>
    </source>
</reference>
<dbReference type="GO" id="GO:0005576">
    <property type="term" value="C:extracellular region"/>
    <property type="evidence" value="ECO:0007669"/>
    <property type="project" value="UniProtKB-SubCell"/>
</dbReference>
<comment type="subcellular location">
    <subcellularLocation>
        <location evidence="1">Secreted</location>
    </subcellularLocation>
</comment>
<evidence type="ECO:0000313" key="6">
    <source>
        <dbReference type="EMBL" id="OMO93346.1"/>
    </source>
</evidence>
<evidence type="ECO:0000256" key="5">
    <source>
        <dbReference type="ARBA" id="ARBA00022729"/>
    </source>
</evidence>
<evidence type="ECO:0000256" key="1">
    <source>
        <dbReference type="ARBA" id="ARBA00004613"/>
    </source>
</evidence>
<dbReference type="OrthoDB" id="930177at2759"/>
<keyword evidence="3" id="KW-0713">Self-incompatibility</keyword>
<dbReference type="EMBL" id="AWUE01016272">
    <property type="protein sequence ID" value="OMO93346.1"/>
    <property type="molecule type" value="Genomic_DNA"/>
</dbReference>
<dbReference type="Proteomes" id="UP000187203">
    <property type="component" value="Unassembled WGS sequence"/>
</dbReference>
<comment type="similarity">
    <text evidence="2">Belongs to the plant self-incompatibility (S1) protein family.</text>
</comment>
<evidence type="ECO:0000313" key="7">
    <source>
        <dbReference type="Proteomes" id="UP000187203"/>
    </source>
</evidence>
<dbReference type="AlphaFoldDB" id="A0A1R3JEU9"/>
<evidence type="ECO:0000256" key="3">
    <source>
        <dbReference type="ARBA" id="ARBA00022471"/>
    </source>
</evidence>
<comment type="caution">
    <text evidence="6">The sequence shown here is derived from an EMBL/GenBank/DDBJ whole genome shotgun (WGS) entry which is preliminary data.</text>
</comment>
<dbReference type="GO" id="GO:0060320">
    <property type="term" value="P:rejection of self pollen"/>
    <property type="evidence" value="ECO:0007669"/>
    <property type="project" value="UniProtKB-KW"/>
</dbReference>
<protein>
    <submittedName>
        <fullName evidence="6">Plant self-incompatibility S1</fullName>
    </submittedName>
</protein>
<proteinExistence type="inferred from homology"/>
<gene>
    <name evidence="6" type="ORF">COLO4_16954</name>
</gene>
<keyword evidence="7" id="KW-1185">Reference proteome</keyword>
<keyword evidence="4" id="KW-0964">Secreted</keyword>
<evidence type="ECO:0000256" key="2">
    <source>
        <dbReference type="ARBA" id="ARBA00005581"/>
    </source>
</evidence>
<evidence type="ECO:0000256" key="4">
    <source>
        <dbReference type="ARBA" id="ARBA00022525"/>
    </source>
</evidence>
<dbReference type="Pfam" id="PF05938">
    <property type="entry name" value="Self-incomp_S1"/>
    <property type="match status" value="1"/>
</dbReference>
<organism evidence="6 7">
    <name type="scientific">Corchorus olitorius</name>
    <dbReference type="NCBI Taxonomy" id="93759"/>
    <lineage>
        <taxon>Eukaryota</taxon>
        <taxon>Viridiplantae</taxon>
        <taxon>Streptophyta</taxon>
        <taxon>Embryophyta</taxon>
        <taxon>Tracheophyta</taxon>
        <taxon>Spermatophyta</taxon>
        <taxon>Magnoliopsida</taxon>
        <taxon>eudicotyledons</taxon>
        <taxon>Gunneridae</taxon>
        <taxon>Pentapetalae</taxon>
        <taxon>rosids</taxon>
        <taxon>malvids</taxon>
        <taxon>Malvales</taxon>
        <taxon>Malvaceae</taxon>
        <taxon>Grewioideae</taxon>
        <taxon>Apeibeae</taxon>
        <taxon>Corchorus</taxon>
    </lineage>
</organism>
<name>A0A1R3JEU9_9ROSI</name>